<keyword evidence="2" id="KW-0378">Hydrolase</keyword>
<accession>A0A364NCC2</accession>
<protein>
    <submittedName>
        <fullName evidence="2">Glycosyl hydrolase family 16</fullName>
    </submittedName>
</protein>
<name>A0A364NCC2_STELY</name>
<sequence>MPDTAQINRSLGTIRTELEYLVSSGALTAPQLQSIQAQLPQPDGQPSQYIDPKYVDGGNHFNPALVAQQAQDPEHPAHPNHPKHHEWAGKLAKKFGNAAVFGAGATFGSNLVNEAFQKF</sequence>
<organism evidence="2 3">
    <name type="scientific">Stemphylium lycopersici</name>
    <name type="common">Tomato gray leaf spot disease fungus</name>
    <name type="synonym">Thyrospora lycopersici</name>
    <dbReference type="NCBI Taxonomy" id="183478"/>
    <lineage>
        <taxon>Eukaryota</taxon>
        <taxon>Fungi</taxon>
        <taxon>Dikarya</taxon>
        <taxon>Ascomycota</taxon>
        <taxon>Pezizomycotina</taxon>
        <taxon>Dothideomycetes</taxon>
        <taxon>Pleosporomycetidae</taxon>
        <taxon>Pleosporales</taxon>
        <taxon>Pleosporineae</taxon>
        <taxon>Pleosporaceae</taxon>
        <taxon>Stemphylium</taxon>
    </lineage>
</organism>
<dbReference type="GO" id="GO:0016787">
    <property type="term" value="F:hydrolase activity"/>
    <property type="evidence" value="ECO:0007669"/>
    <property type="project" value="UniProtKB-KW"/>
</dbReference>
<reference evidence="3" key="1">
    <citation type="submission" date="2018-05" db="EMBL/GenBank/DDBJ databases">
        <title>Draft genome sequence of Stemphylium lycopersici strain CIDEFI 213.</title>
        <authorList>
            <person name="Medina R."/>
            <person name="Franco M.E.E."/>
            <person name="Lucentini C.G."/>
            <person name="Saparrat M.C.N."/>
            <person name="Balatti P.A."/>
        </authorList>
    </citation>
    <scope>NUCLEOTIDE SEQUENCE [LARGE SCALE GENOMIC DNA]</scope>
    <source>
        <strain evidence="3">CIDEFI 213</strain>
    </source>
</reference>
<comment type="caution">
    <text evidence="2">The sequence shown here is derived from an EMBL/GenBank/DDBJ whole genome shotgun (WGS) entry which is preliminary data.</text>
</comment>
<evidence type="ECO:0000313" key="2">
    <source>
        <dbReference type="EMBL" id="RAR14994.1"/>
    </source>
</evidence>
<dbReference type="AlphaFoldDB" id="A0A364NCC2"/>
<feature type="region of interest" description="Disordered" evidence="1">
    <location>
        <begin position="38"/>
        <end position="61"/>
    </location>
</feature>
<keyword evidence="3" id="KW-1185">Reference proteome</keyword>
<dbReference type="STRING" id="183478.A0A364NCC2"/>
<gene>
    <name evidence="2" type="ORF">DDE83_001630</name>
</gene>
<evidence type="ECO:0000256" key="1">
    <source>
        <dbReference type="SAM" id="MobiDB-lite"/>
    </source>
</evidence>
<proteinExistence type="predicted"/>
<evidence type="ECO:0000313" key="3">
    <source>
        <dbReference type="Proteomes" id="UP000249619"/>
    </source>
</evidence>
<dbReference type="Proteomes" id="UP000249619">
    <property type="component" value="Unassembled WGS sequence"/>
</dbReference>
<dbReference type="EMBL" id="QGDH01000016">
    <property type="protein sequence ID" value="RAR14994.1"/>
    <property type="molecule type" value="Genomic_DNA"/>
</dbReference>
<feature type="compositionally biased region" description="Polar residues" evidence="1">
    <location>
        <begin position="38"/>
        <end position="48"/>
    </location>
</feature>
<feature type="region of interest" description="Disordered" evidence="1">
    <location>
        <begin position="69"/>
        <end position="88"/>
    </location>
</feature>